<protein>
    <recommendedName>
        <fullName evidence="2">SHOCT domain-containing protein</fullName>
    </recommendedName>
</protein>
<keyword evidence="1" id="KW-0472">Membrane</keyword>
<dbReference type="EMBL" id="AP024702">
    <property type="protein sequence ID" value="BCX46974.1"/>
    <property type="molecule type" value="Genomic_DNA"/>
</dbReference>
<proteinExistence type="predicted"/>
<dbReference type="InterPro" id="IPR018649">
    <property type="entry name" value="SHOCT"/>
</dbReference>
<sequence>MNIASEIEKLTSLRDRGDLSPAEFEQAKALVLSGKDPDAQLPPHPIREESEKIRKKAKTQLLGGILASTAAVLSGCSVLLNPSTLKLVIMTLWVIASVFWWISYFKLRTQRGKLGRS</sequence>
<gene>
    <name evidence="3" type="ORF">HAHE_08820</name>
</gene>
<name>A0ABM7RBI1_9BACT</name>
<keyword evidence="4" id="KW-1185">Reference proteome</keyword>
<evidence type="ECO:0000313" key="3">
    <source>
        <dbReference type="EMBL" id="BCX46974.1"/>
    </source>
</evidence>
<reference evidence="3 4" key="1">
    <citation type="submission" date="2021-06" db="EMBL/GenBank/DDBJ databases">
        <title>Complete genome of Haloferula helveola possessing various polysaccharide degrading enzymes.</title>
        <authorList>
            <person name="Takami H."/>
            <person name="Huang C."/>
            <person name="Hamasaki K."/>
        </authorList>
    </citation>
    <scope>NUCLEOTIDE SEQUENCE [LARGE SCALE GENOMIC DNA]</scope>
    <source>
        <strain evidence="3 4">CN-1</strain>
    </source>
</reference>
<keyword evidence="1" id="KW-0812">Transmembrane</keyword>
<keyword evidence="1" id="KW-1133">Transmembrane helix</keyword>
<evidence type="ECO:0000259" key="2">
    <source>
        <dbReference type="Pfam" id="PF09851"/>
    </source>
</evidence>
<dbReference type="RefSeq" id="WP_338688938.1">
    <property type="nucleotide sequence ID" value="NZ_AP024702.1"/>
</dbReference>
<feature type="domain" description="SHOCT" evidence="2">
    <location>
        <begin position="6"/>
        <end position="31"/>
    </location>
</feature>
<evidence type="ECO:0000313" key="4">
    <source>
        <dbReference type="Proteomes" id="UP001374893"/>
    </source>
</evidence>
<evidence type="ECO:0000256" key="1">
    <source>
        <dbReference type="SAM" id="Phobius"/>
    </source>
</evidence>
<dbReference type="Pfam" id="PF09851">
    <property type="entry name" value="SHOCT"/>
    <property type="match status" value="1"/>
</dbReference>
<feature type="transmembrane region" description="Helical" evidence="1">
    <location>
        <begin position="87"/>
        <end position="107"/>
    </location>
</feature>
<dbReference type="Proteomes" id="UP001374893">
    <property type="component" value="Chromosome"/>
</dbReference>
<accession>A0ABM7RBI1</accession>
<organism evidence="3 4">
    <name type="scientific">Haloferula helveola</name>
    <dbReference type="NCBI Taxonomy" id="490095"/>
    <lineage>
        <taxon>Bacteria</taxon>
        <taxon>Pseudomonadati</taxon>
        <taxon>Verrucomicrobiota</taxon>
        <taxon>Verrucomicrobiia</taxon>
        <taxon>Verrucomicrobiales</taxon>
        <taxon>Verrucomicrobiaceae</taxon>
        <taxon>Haloferula</taxon>
    </lineage>
</organism>
<feature type="transmembrane region" description="Helical" evidence="1">
    <location>
        <begin position="61"/>
        <end position="81"/>
    </location>
</feature>